<evidence type="ECO:0000256" key="7">
    <source>
        <dbReference type="RuleBase" id="RU003346"/>
    </source>
</evidence>
<dbReference type="Gene3D" id="1.20.1250.20">
    <property type="entry name" value="MFS general substrate transporter like domains"/>
    <property type="match status" value="1"/>
</dbReference>
<comment type="similarity">
    <text evidence="2 7">Belongs to the major facilitator superfamily. Sugar transporter (TC 2.A.1.1) family.</text>
</comment>
<dbReference type="FunFam" id="1.20.1250.20:FF:000134">
    <property type="entry name" value="MFS sugar transporter protein"/>
    <property type="match status" value="1"/>
</dbReference>
<keyword evidence="4 8" id="KW-0812">Transmembrane</keyword>
<dbReference type="PROSITE" id="PS00217">
    <property type="entry name" value="SUGAR_TRANSPORT_2"/>
    <property type="match status" value="1"/>
</dbReference>
<dbReference type="SUPFAM" id="SSF103473">
    <property type="entry name" value="MFS general substrate transporter"/>
    <property type="match status" value="1"/>
</dbReference>
<keyword evidence="11" id="KW-1185">Reference proteome</keyword>
<feature type="transmembrane region" description="Helical" evidence="8">
    <location>
        <begin position="428"/>
        <end position="449"/>
    </location>
</feature>
<evidence type="ECO:0000313" key="11">
    <source>
        <dbReference type="Proteomes" id="UP000769157"/>
    </source>
</evidence>
<organism evidence="10 11">
    <name type="scientific">Ogataea philodendri</name>
    <dbReference type="NCBI Taxonomy" id="1378263"/>
    <lineage>
        <taxon>Eukaryota</taxon>
        <taxon>Fungi</taxon>
        <taxon>Dikarya</taxon>
        <taxon>Ascomycota</taxon>
        <taxon>Saccharomycotina</taxon>
        <taxon>Pichiomycetes</taxon>
        <taxon>Pichiales</taxon>
        <taxon>Pichiaceae</taxon>
        <taxon>Ogataea</taxon>
    </lineage>
</organism>
<name>A0A9P8T375_9ASCO</name>
<evidence type="ECO:0000259" key="9">
    <source>
        <dbReference type="PROSITE" id="PS50850"/>
    </source>
</evidence>
<gene>
    <name evidence="10" type="ORF">OGAPHI_004917</name>
</gene>
<dbReference type="GO" id="GO:0016020">
    <property type="term" value="C:membrane"/>
    <property type="evidence" value="ECO:0007669"/>
    <property type="project" value="UniProtKB-SubCell"/>
</dbReference>
<keyword evidence="5 8" id="KW-1133">Transmembrane helix</keyword>
<comment type="subcellular location">
    <subcellularLocation>
        <location evidence="1">Membrane</location>
        <topology evidence="1">Multi-pass membrane protein</topology>
    </subcellularLocation>
</comment>
<reference evidence="10" key="2">
    <citation type="submission" date="2021-01" db="EMBL/GenBank/DDBJ databases">
        <authorList>
            <person name="Schikora-Tamarit M.A."/>
        </authorList>
    </citation>
    <scope>NUCLEOTIDE SEQUENCE</scope>
    <source>
        <strain evidence="10">CBS6075</strain>
    </source>
</reference>
<feature type="transmembrane region" description="Helical" evidence="8">
    <location>
        <begin position="88"/>
        <end position="106"/>
    </location>
</feature>
<dbReference type="AlphaFoldDB" id="A0A9P8T375"/>
<feature type="transmembrane region" description="Helical" evidence="8">
    <location>
        <begin position="178"/>
        <end position="197"/>
    </location>
</feature>
<feature type="transmembrane region" description="Helical" evidence="8">
    <location>
        <begin position="56"/>
        <end position="76"/>
    </location>
</feature>
<dbReference type="PANTHER" id="PTHR48022">
    <property type="entry name" value="PLASTIDIC GLUCOSE TRANSPORTER 4"/>
    <property type="match status" value="1"/>
</dbReference>
<keyword evidence="6 8" id="KW-0472">Membrane</keyword>
<comment type="caution">
    <text evidence="10">The sequence shown here is derived from an EMBL/GenBank/DDBJ whole genome shotgun (WGS) entry which is preliminary data.</text>
</comment>
<feature type="transmembrane region" description="Helical" evidence="8">
    <location>
        <begin position="366"/>
        <end position="388"/>
    </location>
</feature>
<feature type="transmembrane region" description="Helical" evidence="8">
    <location>
        <begin position="16"/>
        <end position="36"/>
    </location>
</feature>
<sequence length="506" mass="56574">MKLYYEAFPAGRPTRIVITVTCLFSFILYGFEQGALANIQNHPVFQKQFGYPTGNYLGIIVSIYNLGSFFGCLANLYLGDRLGRKKTIWFGFTLVIIGTILQTSSYEVVQLFIGRFISGLGTGLETSTVPMFQAEVTPPEKRGGMVAAEPQGVALGISISYWIGYGCSKRFDQTSWRLPIGIQMLFAVLGWVMLFFCPESPRWLMKRGYVDDAKTSLSRINNVSKDDDSVNKLINDILYLQEMEGEGDRISWRMILRGQDAMHGRFRIFLAMLVQFWNQFGGVNLVVYYVPMVLESNVGMSTNISTILGGCIMITFFFFGFIPTLWLDKIGRRTALISGSLGQMVSMMMITILLRIGGKKCSAGSVAFFFTYMAFFGAAMNCVPWVYGAEILPLQLRAKGTAISTSTNWISNFVIAMITPIITENLGWKTYIIFTMTNAAAAVTIFLFCPETTRRTLEDIESIFLGQTTIFHGVVAHRPFNDTDVKPLAEVEHVENADKLLESTSV</sequence>
<feature type="transmembrane region" description="Helical" evidence="8">
    <location>
        <begin position="334"/>
        <end position="354"/>
    </location>
</feature>
<evidence type="ECO:0000256" key="4">
    <source>
        <dbReference type="ARBA" id="ARBA00022692"/>
    </source>
</evidence>
<dbReference type="NCBIfam" id="TIGR00879">
    <property type="entry name" value="SP"/>
    <property type="match status" value="1"/>
</dbReference>
<dbReference type="InterPro" id="IPR003663">
    <property type="entry name" value="Sugar/inositol_transpt"/>
</dbReference>
<evidence type="ECO:0000256" key="8">
    <source>
        <dbReference type="SAM" id="Phobius"/>
    </source>
</evidence>
<dbReference type="PROSITE" id="PS50850">
    <property type="entry name" value="MFS"/>
    <property type="match status" value="1"/>
</dbReference>
<feature type="domain" description="Major facilitator superfamily (MFS) profile" evidence="9">
    <location>
        <begin position="18"/>
        <end position="453"/>
    </location>
</feature>
<dbReference type="InterPro" id="IPR005829">
    <property type="entry name" value="Sugar_transporter_CS"/>
</dbReference>
<feature type="transmembrane region" description="Helical" evidence="8">
    <location>
        <begin position="268"/>
        <end position="290"/>
    </location>
</feature>
<evidence type="ECO:0000256" key="3">
    <source>
        <dbReference type="ARBA" id="ARBA00022448"/>
    </source>
</evidence>
<evidence type="ECO:0000313" key="10">
    <source>
        <dbReference type="EMBL" id="KAH3663516.1"/>
    </source>
</evidence>
<dbReference type="Pfam" id="PF00083">
    <property type="entry name" value="Sugar_tr"/>
    <property type="match status" value="1"/>
</dbReference>
<dbReference type="InterPro" id="IPR050360">
    <property type="entry name" value="MFS_Sugar_Transporters"/>
</dbReference>
<dbReference type="EMBL" id="JAEUBE010000366">
    <property type="protein sequence ID" value="KAH3663516.1"/>
    <property type="molecule type" value="Genomic_DNA"/>
</dbReference>
<feature type="transmembrane region" description="Helical" evidence="8">
    <location>
        <begin position="400"/>
        <end position="422"/>
    </location>
</feature>
<dbReference type="RefSeq" id="XP_046059852.1">
    <property type="nucleotide sequence ID" value="XM_046206046.1"/>
</dbReference>
<evidence type="ECO:0000256" key="1">
    <source>
        <dbReference type="ARBA" id="ARBA00004141"/>
    </source>
</evidence>
<evidence type="ECO:0000256" key="5">
    <source>
        <dbReference type="ARBA" id="ARBA00022989"/>
    </source>
</evidence>
<dbReference type="InterPro" id="IPR020846">
    <property type="entry name" value="MFS_dom"/>
</dbReference>
<dbReference type="OrthoDB" id="6133115at2759"/>
<dbReference type="PANTHER" id="PTHR48022:SF72">
    <property type="entry name" value="MAJOR FACILITATOR SUPERFAMILY (MFS) PROFILE DOMAIN-CONTAINING PROTEIN-RELATED"/>
    <property type="match status" value="1"/>
</dbReference>
<proteinExistence type="inferred from homology"/>
<dbReference type="PRINTS" id="PR00171">
    <property type="entry name" value="SUGRTRNSPORT"/>
</dbReference>
<feature type="transmembrane region" description="Helical" evidence="8">
    <location>
        <begin position="302"/>
        <end position="322"/>
    </location>
</feature>
<evidence type="ECO:0000256" key="2">
    <source>
        <dbReference type="ARBA" id="ARBA00010992"/>
    </source>
</evidence>
<evidence type="ECO:0000256" key="6">
    <source>
        <dbReference type="ARBA" id="ARBA00023136"/>
    </source>
</evidence>
<keyword evidence="3 7" id="KW-0813">Transport</keyword>
<dbReference type="InterPro" id="IPR036259">
    <property type="entry name" value="MFS_trans_sf"/>
</dbReference>
<accession>A0A9P8T375</accession>
<dbReference type="GeneID" id="70236881"/>
<dbReference type="GO" id="GO:0005351">
    <property type="term" value="F:carbohydrate:proton symporter activity"/>
    <property type="evidence" value="ECO:0007669"/>
    <property type="project" value="TreeGrafter"/>
</dbReference>
<dbReference type="InterPro" id="IPR005828">
    <property type="entry name" value="MFS_sugar_transport-like"/>
</dbReference>
<reference evidence="10" key="1">
    <citation type="journal article" date="2021" name="Open Biol.">
        <title>Shared evolutionary footprints suggest mitochondrial oxidative damage underlies multiple complex I losses in fungi.</title>
        <authorList>
            <person name="Schikora-Tamarit M.A."/>
            <person name="Marcet-Houben M."/>
            <person name="Nosek J."/>
            <person name="Gabaldon T."/>
        </authorList>
    </citation>
    <scope>NUCLEOTIDE SEQUENCE</scope>
    <source>
        <strain evidence="10">CBS6075</strain>
    </source>
</reference>
<protein>
    <recommendedName>
        <fullName evidence="9">Major facilitator superfamily (MFS) profile domain-containing protein</fullName>
    </recommendedName>
</protein>
<dbReference type="Proteomes" id="UP000769157">
    <property type="component" value="Unassembled WGS sequence"/>
</dbReference>